<comment type="caution">
    <text evidence="2">The sequence shown here is derived from an EMBL/GenBank/DDBJ whole genome shotgun (WGS) entry which is preliminary data.</text>
</comment>
<evidence type="ECO:0000313" key="2">
    <source>
        <dbReference type="EMBL" id="KAH3863614.1"/>
    </source>
</evidence>
<organism evidence="2 3">
    <name type="scientific">Dreissena polymorpha</name>
    <name type="common">Zebra mussel</name>
    <name type="synonym">Mytilus polymorpha</name>
    <dbReference type="NCBI Taxonomy" id="45954"/>
    <lineage>
        <taxon>Eukaryota</taxon>
        <taxon>Metazoa</taxon>
        <taxon>Spiralia</taxon>
        <taxon>Lophotrochozoa</taxon>
        <taxon>Mollusca</taxon>
        <taxon>Bivalvia</taxon>
        <taxon>Autobranchia</taxon>
        <taxon>Heteroconchia</taxon>
        <taxon>Euheterodonta</taxon>
        <taxon>Imparidentia</taxon>
        <taxon>Neoheterodontei</taxon>
        <taxon>Myida</taxon>
        <taxon>Dreissenoidea</taxon>
        <taxon>Dreissenidae</taxon>
        <taxon>Dreissena</taxon>
    </lineage>
</organism>
<dbReference type="Proteomes" id="UP000828390">
    <property type="component" value="Unassembled WGS sequence"/>
</dbReference>
<keyword evidence="1" id="KW-0812">Transmembrane</keyword>
<gene>
    <name evidence="2" type="ORF">DPMN_026602</name>
</gene>
<sequence length="66" mass="8433">MDDDRRTTDGPRPEDGQWTTNYYNYYNYYYYYYYYYFYYYSCIPMCTILKMRRGSTNTVEPKERIH</sequence>
<keyword evidence="3" id="KW-1185">Reference proteome</keyword>
<proteinExistence type="predicted"/>
<keyword evidence="1" id="KW-0472">Membrane</keyword>
<reference evidence="2" key="1">
    <citation type="journal article" date="2019" name="bioRxiv">
        <title>The Genome of the Zebra Mussel, Dreissena polymorpha: A Resource for Invasive Species Research.</title>
        <authorList>
            <person name="McCartney M.A."/>
            <person name="Auch B."/>
            <person name="Kono T."/>
            <person name="Mallez S."/>
            <person name="Zhang Y."/>
            <person name="Obille A."/>
            <person name="Becker A."/>
            <person name="Abrahante J.E."/>
            <person name="Garbe J."/>
            <person name="Badalamenti J.P."/>
            <person name="Herman A."/>
            <person name="Mangelson H."/>
            <person name="Liachko I."/>
            <person name="Sullivan S."/>
            <person name="Sone E.D."/>
            <person name="Koren S."/>
            <person name="Silverstein K.A.T."/>
            <person name="Beckman K.B."/>
            <person name="Gohl D.M."/>
        </authorList>
    </citation>
    <scope>NUCLEOTIDE SEQUENCE</scope>
    <source>
        <strain evidence="2">Duluth1</strain>
        <tissue evidence="2">Whole animal</tissue>
    </source>
</reference>
<dbReference type="EMBL" id="JAIWYP010000002">
    <property type="protein sequence ID" value="KAH3863614.1"/>
    <property type="molecule type" value="Genomic_DNA"/>
</dbReference>
<feature type="transmembrane region" description="Helical" evidence="1">
    <location>
        <begin position="31"/>
        <end position="49"/>
    </location>
</feature>
<keyword evidence="1" id="KW-1133">Transmembrane helix</keyword>
<accession>A0A9D4LTR5</accession>
<reference evidence="2" key="2">
    <citation type="submission" date="2020-11" db="EMBL/GenBank/DDBJ databases">
        <authorList>
            <person name="McCartney M.A."/>
            <person name="Auch B."/>
            <person name="Kono T."/>
            <person name="Mallez S."/>
            <person name="Becker A."/>
            <person name="Gohl D.M."/>
            <person name="Silverstein K.A.T."/>
            <person name="Koren S."/>
            <person name="Bechman K.B."/>
            <person name="Herman A."/>
            <person name="Abrahante J.E."/>
            <person name="Garbe J."/>
        </authorList>
    </citation>
    <scope>NUCLEOTIDE SEQUENCE</scope>
    <source>
        <strain evidence="2">Duluth1</strain>
        <tissue evidence="2">Whole animal</tissue>
    </source>
</reference>
<name>A0A9D4LTR5_DREPO</name>
<evidence type="ECO:0000313" key="3">
    <source>
        <dbReference type="Proteomes" id="UP000828390"/>
    </source>
</evidence>
<evidence type="ECO:0000256" key="1">
    <source>
        <dbReference type="SAM" id="Phobius"/>
    </source>
</evidence>
<protein>
    <submittedName>
        <fullName evidence="2">Uncharacterized protein</fullName>
    </submittedName>
</protein>
<dbReference type="AlphaFoldDB" id="A0A9D4LTR5"/>